<dbReference type="InterPro" id="IPR054567">
    <property type="entry name" value="NNH7"/>
</dbReference>
<evidence type="ECO:0000259" key="2">
    <source>
        <dbReference type="Pfam" id="PF22738"/>
    </source>
</evidence>
<protein>
    <recommendedName>
        <fullName evidence="2">NACHT N-terminal Helical domain-containing protein</fullName>
    </recommendedName>
</protein>
<evidence type="ECO:0000256" key="1">
    <source>
        <dbReference type="SAM" id="MobiDB-lite"/>
    </source>
</evidence>
<comment type="caution">
    <text evidence="3">The sequence shown here is derived from an EMBL/GenBank/DDBJ whole genome shotgun (WGS) entry which is preliminary data.</text>
</comment>
<gene>
    <name evidence="3" type="ORF">ACFHYQ_22840</name>
</gene>
<dbReference type="Pfam" id="PF22738">
    <property type="entry name" value="NNH7"/>
    <property type="match status" value="1"/>
</dbReference>
<organism evidence="3 4">
    <name type="scientific">Sphaerimonospora cavernae</name>
    <dbReference type="NCBI Taxonomy" id="1740611"/>
    <lineage>
        <taxon>Bacteria</taxon>
        <taxon>Bacillati</taxon>
        <taxon>Actinomycetota</taxon>
        <taxon>Actinomycetes</taxon>
        <taxon>Streptosporangiales</taxon>
        <taxon>Streptosporangiaceae</taxon>
        <taxon>Sphaerimonospora</taxon>
    </lineage>
</organism>
<feature type="domain" description="NACHT N-terminal Helical" evidence="2">
    <location>
        <begin position="3"/>
        <end position="61"/>
    </location>
</feature>
<sequence>MRKGITYSDAVRLLGQESKVAKVLSGALLDATPLGGALSLFDVKDEAVRLGTNVAGQASRPRHRPEPLRPYGTA</sequence>
<dbReference type="RefSeq" id="WP_394303174.1">
    <property type="nucleotide sequence ID" value="NZ_JBHMQT010000050.1"/>
</dbReference>
<keyword evidence="4" id="KW-1185">Reference proteome</keyword>
<reference evidence="3 4" key="1">
    <citation type="submission" date="2024-09" db="EMBL/GenBank/DDBJ databases">
        <authorList>
            <person name="Sun Q."/>
            <person name="Mori K."/>
        </authorList>
    </citation>
    <scope>NUCLEOTIDE SEQUENCE [LARGE SCALE GENOMIC DNA]</scope>
    <source>
        <strain evidence="3 4">TBRC 1851</strain>
    </source>
</reference>
<accession>A0ABV6UAF7</accession>
<proteinExistence type="predicted"/>
<dbReference type="Proteomes" id="UP001589870">
    <property type="component" value="Unassembled WGS sequence"/>
</dbReference>
<feature type="region of interest" description="Disordered" evidence="1">
    <location>
        <begin position="53"/>
        <end position="74"/>
    </location>
</feature>
<evidence type="ECO:0000313" key="4">
    <source>
        <dbReference type="Proteomes" id="UP001589870"/>
    </source>
</evidence>
<name>A0ABV6UAF7_9ACTN</name>
<evidence type="ECO:0000313" key="3">
    <source>
        <dbReference type="EMBL" id="MFC0865135.1"/>
    </source>
</evidence>
<dbReference type="EMBL" id="JBHMQT010000050">
    <property type="protein sequence ID" value="MFC0865135.1"/>
    <property type="molecule type" value="Genomic_DNA"/>
</dbReference>